<name>A0A9D4RLF6_DREPO</name>
<comment type="caution">
    <text evidence="1">The sequence shown here is derived from an EMBL/GenBank/DDBJ whole genome shotgun (WGS) entry which is preliminary data.</text>
</comment>
<reference evidence="1" key="2">
    <citation type="submission" date="2020-11" db="EMBL/GenBank/DDBJ databases">
        <authorList>
            <person name="McCartney M.A."/>
            <person name="Auch B."/>
            <person name="Kono T."/>
            <person name="Mallez S."/>
            <person name="Becker A."/>
            <person name="Gohl D.M."/>
            <person name="Silverstein K.A.T."/>
            <person name="Koren S."/>
            <person name="Bechman K.B."/>
            <person name="Herman A."/>
            <person name="Abrahante J.E."/>
            <person name="Garbe J."/>
        </authorList>
    </citation>
    <scope>NUCLEOTIDE SEQUENCE</scope>
    <source>
        <strain evidence="1">Duluth1</strain>
        <tissue evidence="1">Whole animal</tissue>
    </source>
</reference>
<keyword evidence="2" id="KW-1185">Reference proteome</keyword>
<evidence type="ECO:0000313" key="1">
    <source>
        <dbReference type="EMBL" id="KAH3872669.1"/>
    </source>
</evidence>
<organism evidence="1 2">
    <name type="scientific">Dreissena polymorpha</name>
    <name type="common">Zebra mussel</name>
    <name type="synonym">Mytilus polymorpha</name>
    <dbReference type="NCBI Taxonomy" id="45954"/>
    <lineage>
        <taxon>Eukaryota</taxon>
        <taxon>Metazoa</taxon>
        <taxon>Spiralia</taxon>
        <taxon>Lophotrochozoa</taxon>
        <taxon>Mollusca</taxon>
        <taxon>Bivalvia</taxon>
        <taxon>Autobranchia</taxon>
        <taxon>Heteroconchia</taxon>
        <taxon>Euheterodonta</taxon>
        <taxon>Imparidentia</taxon>
        <taxon>Neoheterodontei</taxon>
        <taxon>Myida</taxon>
        <taxon>Dreissenoidea</taxon>
        <taxon>Dreissenidae</taxon>
        <taxon>Dreissena</taxon>
    </lineage>
</organism>
<dbReference type="Proteomes" id="UP000828390">
    <property type="component" value="Unassembled WGS sequence"/>
</dbReference>
<dbReference type="AlphaFoldDB" id="A0A9D4RLF6"/>
<reference evidence="1" key="1">
    <citation type="journal article" date="2019" name="bioRxiv">
        <title>The Genome of the Zebra Mussel, Dreissena polymorpha: A Resource for Invasive Species Research.</title>
        <authorList>
            <person name="McCartney M.A."/>
            <person name="Auch B."/>
            <person name="Kono T."/>
            <person name="Mallez S."/>
            <person name="Zhang Y."/>
            <person name="Obille A."/>
            <person name="Becker A."/>
            <person name="Abrahante J.E."/>
            <person name="Garbe J."/>
            <person name="Badalamenti J.P."/>
            <person name="Herman A."/>
            <person name="Mangelson H."/>
            <person name="Liachko I."/>
            <person name="Sullivan S."/>
            <person name="Sone E.D."/>
            <person name="Koren S."/>
            <person name="Silverstein K.A.T."/>
            <person name="Beckman K.B."/>
            <person name="Gohl D.M."/>
        </authorList>
    </citation>
    <scope>NUCLEOTIDE SEQUENCE</scope>
    <source>
        <strain evidence="1">Duluth1</strain>
        <tissue evidence="1">Whole animal</tissue>
    </source>
</reference>
<dbReference type="EMBL" id="JAIWYP010000002">
    <property type="protein sequence ID" value="KAH3872669.1"/>
    <property type="molecule type" value="Genomic_DNA"/>
</dbReference>
<accession>A0A9D4RLF6</accession>
<gene>
    <name evidence="1" type="ORF">DPMN_035889</name>
</gene>
<protein>
    <submittedName>
        <fullName evidence="1">Uncharacterized protein</fullName>
    </submittedName>
</protein>
<sequence>MAAKQTSQDAHRLINGRMVRAVQMTMLPSIADPKYVLWMGKQNILGDWKS</sequence>
<evidence type="ECO:0000313" key="2">
    <source>
        <dbReference type="Proteomes" id="UP000828390"/>
    </source>
</evidence>
<proteinExistence type="predicted"/>